<dbReference type="AlphaFoldDB" id="A0A4R7HZK6"/>
<keyword evidence="4 5" id="KW-0472">Membrane</keyword>
<evidence type="ECO:0000313" key="7">
    <source>
        <dbReference type="EMBL" id="TDT16555.1"/>
    </source>
</evidence>
<dbReference type="Proteomes" id="UP000294558">
    <property type="component" value="Unassembled WGS sequence"/>
</dbReference>
<comment type="caution">
    <text evidence="7">The sequence shown here is derived from an EMBL/GenBank/DDBJ whole genome shotgun (WGS) entry which is preliminary data.</text>
</comment>
<comment type="subcellular location">
    <subcellularLocation>
        <location evidence="1">Membrane</location>
        <topology evidence="1">Multi-pass membrane protein</topology>
    </subcellularLocation>
</comment>
<evidence type="ECO:0000256" key="3">
    <source>
        <dbReference type="ARBA" id="ARBA00022989"/>
    </source>
</evidence>
<dbReference type="Gene3D" id="2.40.50.140">
    <property type="entry name" value="Nucleic acid-binding proteins"/>
    <property type="match status" value="1"/>
</dbReference>
<dbReference type="SUPFAM" id="SSF141322">
    <property type="entry name" value="NfeD domain-like"/>
    <property type="match status" value="1"/>
</dbReference>
<organism evidence="7 8">
    <name type="scientific">Ilumatobacter fluminis</name>
    <dbReference type="NCBI Taxonomy" id="467091"/>
    <lineage>
        <taxon>Bacteria</taxon>
        <taxon>Bacillati</taxon>
        <taxon>Actinomycetota</taxon>
        <taxon>Acidimicrobiia</taxon>
        <taxon>Acidimicrobiales</taxon>
        <taxon>Ilumatobacteraceae</taxon>
        <taxon>Ilumatobacter</taxon>
    </lineage>
</organism>
<keyword evidence="3 5" id="KW-1133">Transmembrane helix</keyword>
<evidence type="ECO:0000256" key="5">
    <source>
        <dbReference type="SAM" id="Phobius"/>
    </source>
</evidence>
<dbReference type="InterPro" id="IPR012340">
    <property type="entry name" value="NA-bd_OB-fold"/>
</dbReference>
<dbReference type="EMBL" id="SOAU01000001">
    <property type="protein sequence ID" value="TDT16555.1"/>
    <property type="molecule type" value="Genomic_DNA"/>
</dbReference>
<dbReference type="Pfam" id="PF01957">
    <property type="entry name" value="NfeD"/>
    <property type="match status" value="1"/>
</dbReference>
<evidence type="ECO:0000259" key="6">
    <source>
        <dbReference type="Pfam" id="PF01957"/>
    </source>
</evidence>
<protein>
    <submittedName>
        <fullName evidence="7">NfeD-like partner-binding protein</fullName>
    </submittedName>
</protein>
<evidence type="ECO:0000256" key="1">
    <source>
        <dbReference type="ARBA" id="ARBA00004141"/>
    </source>
</evidence>
<keyword evidence="2 5" id="KW-0812">Transmembrane</keyword>
<gene>
    <name evidence="7" type="ORF">BDK89_2146</name>
</gene>
<dbReference type="PANTHER" id="PTHR33507">
    <property type="entry name" value="INNER MEMBRANE PROTEIN YBBJ"/>
    <property type="match status" value="1"/>
</dbReference>
<dbReference type="RefSeq" id="WP_166657515.1">
    <property type="nucleotide sequence ID" value="NZ_JAVJPS010000019.1"/>
</dbReference>
<feature type="transmembrane region" description="Helical" evidence="5">
    <location>
        <begin position="38"/>
        <end position="56"/>
    </location>
</feature>
<feature type="transmembrane region" description="Helical" evidence="5">
    <location>
        <begin position="62"/>
        <end position="82"/>
    </location>
</feature>
<keyword evidence="8" id="KW-1185">Reference proteome</keyword>
<evidence type="ECO:0000313" key="8">
    <source>
        <dbReference type="Proteomes" id="UP000294558"/>
    </source>
</evidence>
<dbReference type="InterPro" id="IPR002810">
    <property type="entry name" value="NfeD-like_C"/>
</dbReference>
<dbReference type="PANTHER" id="PTHR33507:SF3">
    <property type="entry name" value="INNER MEMBRANE PROTEIN YBBJ"/>
    <property type="match status" value="1"/>
</dbReference>
<accession>A0A4R7HZK6</accession>
<dbReference type="InterPro" id="IPR052165">
    <property type="entry name" value="Membrane_assoc_protease"/>
</dbReference>
<sequence>MLLGVLDLGIDLDVWPWIWLGTAVLFALVELVVVGGSFIILPWAVSAFVAAILAFYDVSIEIQWAVFVFGGALVFAGLYKWAQRFMKTHAMTPGVGAERLVGLAGIVTTPVDPMDTDRRGRVTVEGEVWGVVDANRPYAEGEQVRIVSVRGTRVVIEPAGGSAGTTQ</sequence>
<evidence type="ECO:0000256" key="2">
    <source>
        <dbReference type="ARBA" id="ARBA00022692"/>
    </source>
</evidence>
<feature type="transmembrane region" description="Helical" evidence="5">
    <location>
        <begin position="14"/>
        <end position="33"/>
    </location>
</feature>
<reference evidence="7 8" key="1">
    <citation type="submission" date="2019-03" db="EMBL/GenBank/DDBJ databases">
        <title>Sequencing the genomes of 1000 actinobacteria strains.</title>
        <authorList>
            <person name="Klenk H.-P."/>
        </authorList>
    </citation>
    <scope>NUCLEOTIDE SEQUENCE [LARGE SCALE GENOMIC DNA]</scope>
    <source>
        <strain evidence="7 8">DSM 18936</strain>
    </source>
</reference>
<dbReference type="GO" id="GO:0005886">
    <property type="term" value="C:plasma membrane"/>
    <property type="evidence" value="ECO:0007669"/>
    <property type="project" value="TreeGrafter"/>
</dbReference>
<proteinExistence type="predicted"/>
<evidence type="ECO:0000256" key="4">
    <source>
        <dbReference type="ARBA" id="ARBA00023136"/>
    </source>
</evidence>
<feature type="domain" description="NfeD-like C-terminal" evidence="6">
    <location>
        <begin position="97"/>
        <end position="158"/>
    </location>
</feature>
<name>A0A4R7HZK6_9ACTN</name>